<comment type="caution">
    <text evidence="4">The sequence shown here is derived from an EMBL/GenBank/DDBJ whole genome shotgun (WGS) entry which is preliminary data.</text>
</comment>
<dbReference type="Pfam" id="PF14529">
    <property type="entry name" value="Exo_endo_phos_2"/>
    <property type="match status" value="1"/>
</dbReference>
<dbReference type="EMBL" id="ANFO01001458">
    <property type="protein sequence ID" value="KGQ02586.1"/>
    <property type="molecule type" value="Genomic_DNA"/>
</dbReference>
<feature type="compositionally biased region" description="Polar residues" evidence="2">
    <location>
        <begin position="172"/>
        <end position="185"/>
    </location>
</feature>
<dbReference type="OrthoDB" id="4779521at2759"/>
<reference evidence="4 5" key="1">
    <citation type="submission" date="2012-10" db="EMBL/GenBank/DDBJ databases">
        <title>Genome sequencing and analysis of entomopathogenic fungi Beauveria bassiana D1-5.</title>
        <authorList>
            <person name="Li Q."/>
            <person name="Wang L."/>
            <person name="Zhang Z."/>
            <person name="Wang Q."/>
            <person name="Ren J."/>
            <person name="Wang M."/>
            <person name="Xu W."/>
            <person name="Wang J."/>
            <person name="Lu Y."/>
            <person name="Du Q."/>
            <person name="Sun Z."/>
        </authorList>
    </citation>
    <scope>NUCLEOTIDE SEQUENCE [LARGE SCALE GENOMIC DNA]</scope>
    <source>
        <strain evidence="4 5">D1-5</strain>
    </source>
</reference>
<sequence>MADPAGRSAFWKLTFDAEAIWTRLTADGNETIVRNARSGSVESEFEPAPKSRKPRSSGETGRNMLQKLVELLEKSYEEMKALKEETKDLKQKVTEQTLAIEKQDGMIGNLNDKAIQQGSLIKELQQELRDATAELTEARVQLETFTVTASRTAASSSQATYAEIARTPPGSTPSNIRTLSSGMTTPSTATDTLFCTIDCSRVTVEDSHKVTAGEIRSTLERAMRTEKESATWRCRAVTRDPKDTSRFRVMCRNEEEQQKIKQLVEAKLPEGTRVLRDELHRIRVDNVVRDVVLDQAGKEFPSLTEMLSTQNDTKVTKATWLSHRFLKQHGSIMVCLEKASEARRFLADGFFRAGELSGRTAVFEPSERPNQCYNCQELTDHKAYQCKKPQLNVRKRGEVHDSLMNDEDIRDAAVVAIQEPQARIIKGRLLTTPMVHHKWVKMVPSVWKEEGRWAIRSMLWIANDLDAEQVPIESSDMTAALVRISDRVLLVVSVYVEGHDAQALVNTCDTLRHDQLWGGNEVSIVRQGEGDAIIDLMNELSLHSLLPRGTKTWQSGEHESTIDLVLASGELAEGVIRCGLYKTDHGSDHCTIDTVFDAAVPAMEQPKRLLFKNAPWKKINGRIEEALKKLPEEGTVQQNTDRLMTVVLEAVHALTPRAKPSPYTKRWWTSDLTQLRRVYTHWRNKARSVRRAGCNGEELERTARAAAKQYHDAIRQQKKAHWDEFLADNDNIWKAAKYLKSGDGSAFGKVPQLVRADNTTTTTVEKRAEELLSTFFPPLPGDIQDEAEESQRGPVPMPEITMEEVERQLFRAKSWKAPGDDGLPVAVWKEIWPSVKQRVLGLFQASLIE</sequence>
<evidence type="ECO:0000313" key="4">
    <source>
        <dbReference type="EMBL" id="KGQ02586.1"/>
    </source>
</evidence>
<dbReference type="InterPro" id="IPR005135">
    <property type="entry name" value="Endo/exonuclease/phosphatase"/>
</dbReference>
<dbReference type="STRING" id="1245745.A0A0A2V468"/>
<feature type="coiled-coil region" evidence="1">
    <location>
        <begin position="62"/>
        <end position="141"/>
    </location>
</feature>
<name>A0A0A2V468_BEABA</name>
<feature type="region of interest" description="Disordered" evidence="2">
    <location>
        <begin position="31"/>
        <end position="62"/>
    </location>
</feature>
<feature type="domain" description="Endonuclease/exonuclease/phosphatase" evidence="3">
    <location>
        <begin position="500"/>
        <end position="592"/>
    </location>
</feature>
<accession>A0A0A2V468</accession>
<feature type="region of interest" description="Disordered" evidence="2">
    <location>
        <begin position="159"/>
        <end position="185"/>
    </location>
</feature>
<dbReference type="InterPro" id="IPR036691">
    <property type="entry name" value="Endo/exonu/phosph_ase_sf"/>
</dbReference>
<dbReference type="GO" id="GO:0003824">
    <property type="term" value="F:catalytic activity"/>
    <property type="evidence" value="ECO:0007669"/>
    <property type="project" value="InterPro"/>
</dbReference>
<gene>
    <name evidence="4" type="ORF">BBAD15_g12202</name>
</gene>
<dbReference type="HOGENOM" id="CLU_017442_0_0_1"/>
<dbReference type="AlphaFoldDB" id="A0A0A2V468"/>
<organism evidence="4 5">
    <name type="scientific">Beauveria bassiana D1-5</name>
    <dbReference type="NCBI Taxonomy" id="1245745"/>
    <lineage>
        <taxon>Eukaryota</taxon>
        <taxon>Fungi</taxon>
        <taxon>Dikarya</taxon>
        <taxon>Ascomycota</taxon>
        <taxon>Pezizomycotina</taxon>
        <taxon>Sordariomycetes</taxon>
        <taxon>Hypocreomycetidae</taxon>
        <taxon>Hypocreales</taxon>
        <taxon>Cordycipitaceae</taxon>
        <taxon>Beauveria</taxon>
    </lineage>
</organism>
<dbReference type="SUPFAM" id="SSF56219">
    <property type="entry name" value="DNase I-like"/>
    <property type="match status" value="1"/>
</dbReference>
<dbReference type="Gene3D" id="3.60.10.10">
    <property type="entry name" value="Endonuclease/exonuclease/phosphatase"/>
    <property type="match status" value="1"/>
</dbReference>
<evidence type="ECO:0000259" key="3">
    <source>
        <dbReference type="Pfam" id="PF14529"/>
    </source>
</evidence>
<evidence type="ECO:0000256" key="1">
    <source>
        <dbReference type="SAM" id="Coils"/>
    </source>
</evidence>
<keyword evidence="1" id="KW-0175">Coiled coil</keyword>
<proteinExistence type="predicted"/>
<protein>
    <submittedName>
        <fullName evidence="4">Retrovirus-related Pol polyprotein from type-1 retrotransposable element R1</fullName>
    </submittedName>
</protein>
<evidence type="ECO:0000313" key="5">
    <source>
        <dbReference type="Proteomes" id="UP000030106"/>
    </source>
</evidence>
<dbReference type="eggNOG" id="KOG1075">
    <property type="taxonomic scope" value="Eukaryota"/>
</dbReference>
<dbReference type="Proteomes" id="UP000030106">
    <property type="component" value="Unassembled WGS sequence"/>
</dbReference>
<evidence type="ECO:0000256" key="2">
    <source>
        <dbReference type="SAM" id="MobiDB-lite"/>
    </source>
</evidence>